<dbReference type="CTD" id="66058767"/>
<reference evidence="1" key="2">
    <citation type="submission" date="2019-04" db="EMBL/GenBank/DDBJ databases">
        <authorList>
            <person name="Howe K."/>
            <person name="Paulini M."/>
            <person name="Williams G."/>
        </authorList>
    </citation>
    <scope>NUCLEOTIDE SEQUENCE [LARGE SCALE GENOMIC DNA]</scope>
    <source>
        <strain evidence="1">FR3</strain>
    </source>
</reference>
<dbReference type="KEGG" id="bmy:BM_BM17411"/>
<dbReference type="GeneID" id="66058767"/>
<proteinExistence type="predicted"/>
<name>A0A4E9F809_BRUMA</name>
<dbReference type="AlphaFoldDB" id="A0A4E9F809"/>
<dbReference type="RefSeq" id="XP_042933504.1">
    <property type="nucleotide sequence ID" value="XM_043077570.1"/>
</dbReference>
<reference evidence="3" key="3">
    <citation type="submission" date="2019-12" db="UniProtKB">
        <authorList>
            <consortium name="WormBaseParasite"/>
        </authorList>
    </citation>
    <scope>IDENTIFICATION</scope>
</reference>
<evidence type="ECO:0000313" key="2">
    <source>
        <dbReference type="Proteomes" id="UP000006672"/>
    </source>
</evidence>
<evidence type="ECO:0000313" key="1">
    <source>
        <dbReference type="EMBL" id="VIO92307.1"/>
    </source>
</evidence>
<protein>
    <submittedName>
        <fullName evidence="1 3">Uncharacterized protein</fullName>
    </submittedName>
</protein>
<gene>
    <name evidence="1 3" type="primary">Bm17411</name>
    <name evidence="1" type="ORF">BM_BM17411</name>
</gene>
<dbReference type="Proteomes" id="UP000006672">
    <property type="component" value="Unassembled WGS sequence"/>
</dbReference>
<dbReference type="WBParaSite" id="Bm17411.1">
    <property type="protein sequence ID" value="Bm17411.1"/>
    <property type="gene ID" value="WBGene00268554"/>
</dbReference>
<sequence>MCIVFTLYDEAQLITLDLLFSGSANVTRNENVNKLPQGFLTYWNQNDKIVTVHYQLRL</sequence>
<accession>A0A5S6PD83</accession>
<dbReference type="EMBL" id="CAAKNF010000192">
    <property type="protein sequence ID" value="VIO92307.1"/>
    <property type="molecule type" value="Genomic_DNA"/>
</dbReference>
<evidence type="ECO:0000313" key="3">
    <source>
        <dbReference type="WBParaSite" id="Bm17411.1"/>
    </source>
</evidence>
<keyword evidence="2" id="KW-1185">Reference proteome</keyword>
<reference evidence="2" key="1">
    <citation type="journal article" date="2007" name="Science">
        <title>Draft genome of the filarial nematode parasite Brugia malayi.</title>
        <authorList>
            <person name="Ghedin E."/>
            <person name="Wang S."/>
            <person name="Spiro D."/>
            <person name="Caler E."/>
            <person name="Zhao Q."/>
            <person name="Crabtree J."/>
            <person name="Allen J.E."/>
            <person name="Delcher A.L."/>
            <person name="Guiliano D.B."/>
            <person name="Miranda-Saavedra D."/>
            <person name="Angiuoli S.V."/>
            <person name="Creasy T."/>
            <person name="Amedeo P."/>
            <person name="Haas B."/>
            <person name="El-Sayed N.M."/>
            <person name="Wortman J.R."/>
            <person name="Feldblyum T."/>
            <person name="Tallon L."/>
            <person name="Schatz M."/>
            <person name="Shumway M."/>
            <person name="Koo H."/>
            <person name="Salzberg S.L."/>
            <person name="Schobel S."/>
            <person name="Pertea M."/>
            <person name="Pop M."/>
            <person name="White O."/>
            <person name="Barton G.J."/>
            <person name="Carlow C.K."/>
            <person name="Crawford M.J."/>
            <person name="Daub J."/>
            <person name="Dimmic M.W."/>
            <person name="Estes C.F."/>
            <person name="Foster J.M."/>
            <person name="Ganatra M."/>
            <person name="Gregory W.F."/>
            <person name="Johnson N.M."/>
            <person name="Jin J."/>
            <person name="Komuniecki R."/>
            <person name="Korf I."/>
            <person name="Kumar S."/>
            <person name="Laney S."/>
            <person name="Li B.W."/>
            <person name="Li W."/>
            <person name="Lindblom T.H."/>
            <person name="Lustigman S."/>
            <person name="Ma D."/>
            <person name="Maina C.V."/>
            <person name="Martin D.M."/>
            <person name="McCarter J.P."/>
            <person name="McReynolds L."/>
            <person name="Mitreva M."/>
            <person name="Nutman T.B."/>
            <person name="Parkinson J."/>
            <person name="Peregrin-Alvarez J.M."/>
            <person name="Poole C."/>
            <person name="Ren Q."/>
            <person name="Saunders L."/>
            <person name="Sluder A.E."/>
            <person name="Smith K."/>
            <person name="Stanke M."/>
            <person name="Unnasch T.R."/>
            <person name="Ware J."/>
            <person name="Wei A.D."/>
            <person name="Weil G."/>
            <person name="Williams D.J."/>
            <person name="Zhang Y."/>
            <person name="Williams S.A."/>
            <person name="Fraser-Liggett C."/>
            <person name="Slatko B."/>
            <person name="Blaxter M.L."/>
            <person name="Scott A.L."/>
        </authorList>
    </citation>
    <scope>NUCLEOTIDE SEQUENCE</scope>
    <source>
        <strain evidence="2">FR3</strain>
    </source>
</reference>
<organism evidence="1">
    <name type="scientific">Brugia malayi</name>
    <name type="common">Filarial nematode worm</name>
    <dbReference type="NCBI Taxonomy" id="6279"/>
    <lineage>
        <taxon>Eukaryota</taxon>
        <taxon>Metazoa</taxon>
        <taxon>Ecdysozoa</taxon>
        <taxon>Nematoda</taxon>
        <taxon>Chromadorea</taxon>
        <taxon>Rhabditida</taxon>
        <taxon>Spirurina</taxon>
        <taxon>Spiruromorpha</taxon>
        <taxon>Filarioidea</taxon>
        <taxon>Onchocercidae</taxon>
        <taxon>Brugia</taxon>
    </lineage>
</organism>
<accession>A0A4E9F809</accession>